<dbReference type="InterPro" id="IPR001356">
    <property type="entry name" value="HD"/>
</dbReference>
<keyword evidence="9" id="KW-1185">Reference proteome</keyword>
<dbReference type="SMART" id="SM00389">
    <property type="entry name" value="HOX"/>
    <property type="match status" value="1"/>
</dbReference>
<dbReference type="PANTHER" id="PTHR46123:SF4">
    <property type="entry name" value="MIX-TYPE HOMEOBOX GENE 1-RELATED"/>
    <property type="match status" value="1"/>
</dbReference>
<reference evidence="8 9" key="1">
    <citation type="submission" date="2016-07" db="EMBL/GenBank/DDBJ databases">
        <title>Pervasive Adenine N6-methylation of Active Genes in Fungi.</title>
        <authorList>
            <consortium name="DOE Joint Genome Institute"/>
            <person name="Mondo S.J."/>
            <person name="Dannebaum R.O."/>
            <person name="Kuo R.C."/>
            <person name="Labutti K."/>
            <person name="Haridas S."/>
            <person name="Kuo A."/>
            <person name="Salamov A."/>
            <person name="Ahrendt S.R."/>
            <person name="Lipzen A."/>
            <person name="Sullivan W."/>
            <person name="Andreopoulos W.B."/>
            <person name="Clum A."/>
            <person name="Lindquist E."/>
            <person name="Daum C."/>
            <person name="Ramamoorthy G.K."/>
            <person name="Gryganskyi A."/>
            <person name="Culley D."/>
            <person name="Magnuson J.K."/>
            <person name="James T.Y."/>
            <person name="O'Malley M.A."/>
            <person name="Stajich J.E."/>
            <person name="Spatafora J.W."/>
            <person name="Visel A."/>
            <person name="Grigoriev I.V."/>
        </authorList>
    </citation>
    <scope>NUCLEOTIDE SEQUENCE [LARGE SCALE GENOMIC DNA]</scope>
    <source>
        <strain evidence="8 9">NRRL 3301</strain>
    </source>
</reference>
<dbReference type="OrthoDB" id="6159439at2759"/>
<feature type="domain" description="Homeobox" evidence="7">
    <location>
        <begin position="7"/>
        <end position="67"/>
    </location>
</feature>
<keyword evidence="4 5" id="KW-0539">Nucleus</keyword>
<evidence type="ECO:0000256" key="1">
    <source>
        <dbReference type="ARBA" id="ARBA00004123"/>
    </source>
</evidence>
<accession>A0A1X2G6H2</accession>
<dbReference type="GO" id="GO:0005634">
    <property type="term" value="C:nucleus"/>
    <property type="evidence" value="ECO:0007669"/>
    <property type="project" value="UniProtKB-SubCell"/>
</dbReference>
<comment type="caution">
    <text evidence="8">The sequence shown here is derived from an EMBL/GenBank/DDBJ whole genome shotgun (WGS) entry which is preliminary data.</text>
</comment>
<feature type="DNA-binding region" description="Homeobox" evidence="5">
    <location>
        <begin position="9"/>
        <end position="68"/>
    </location>
</feature>
<dbReference type="GO" id="GO:0000977">
    <property type="term" value="F:RNA polymerase II transcription regulatory region sequence-specific DNA binding"/>
    <property type="evidence" value="ECO:0007669"/>
    <property type="project" value="TreeGrafter"/>
</dbReference>
<dbReference type="SUPFAM" id="SSF46689">
    <property type="entry name" value="Homeodomain-like"/>
    <property type="match status" value="1"/>
</dbReference>
<dbReference type="PROSITE" id="PS50071">
    <property type="entry name" value="HOMEOBOX_2"/>
    <property type="match status" value="1"/>
</dbReference>
<evidence type="ECO:0000256" key="6">
    <source>
        <dbReference type="RuleBase" id="RU000682"/>
    </source>
</evidence>
<evidence type="ECO:0000259" key="7">
    <source>
        <dbReference type="PROSITE" id="PS50071"/>
    </source>
</evidence>
<dbReference type="CDD" id="cd00086">
    <property type="entry name" value="homeodomain"/>
    <property type="match status" value="1"/>
</dbReference>
<dbReference type="GO" id="GO:0000981">
    <property type="term" value="F:DNA-binding transcription factor activity, RNA polymerase II-specific"/>
    <property type="evidence" value="ECO:0007669"/>
    <property type="project" value="InterPro"/>
</dbReference>
<dbReference type="Proteomes" id="UP000242146">
    <property type="component" value="Unassembled WGS sequence"/>
</dbReference>
<keyword evidence="3 5" id="KW-0371">Homeobox</keyword>
<gene>
    <name evidence="8" type="ORF">DM01DRAFT_1368550</name>
</gene>
<dbReference type="InterPro" id="IPR009057">
    <property type="entry name" value="Homeodomain-like_sf"/>
</dbReference>
<evidence type="ECO:0000256" key="2">
    <source>
        <dbReference type="ARBA" id="ARBA00023125"/>
    </source>
</evidence>
<proteinExistence type="predicted"/>
<dbReference type="Pfam" id="PF24818">
    <property type="entry name" value="PH_TRF2_HOY1"/>
    <property type="match status" value="1"/>
</dbReference>
<evidence type="ECO:0000313" key="8">
    <source>
        <dbReference type="EMBL" id="ORX46304.1"/>
    </source>
</evidence>
<evidence type="ECO:0000256" key="3">
    <source>
        <dbReference type="ARBA" id="ARBA00023155"/>
    </source>
</evidence>
<dbReference type="PROSITE" id="PS00027">
    <property type="entry name" value="HOMEOBOX_1"/>
    <property type="match status" value="1"/>
</dbReference>
<dbReference type="InterPro" id="IPR051306">
    <property type="entry name" value="Homeobox_regulator"/>
</dbReference>
<dbReference type="Gene3D" id="1.10.10.60">
    <property type="entry name" value="Homeodomain-like"/>
    <property type="match status" value="1"/>
</dbReference>
<sequence>MHTQTRPTHIRKRTHLKPSQVAVLQESFVTNSLPDTAIRSRLARELDVSERTIQIWFQNRRAKARKLEANSDGRALLLPNVRTGWIESPMAKSSPRYQPTFRALLTPERYEEASSLKKHRSQRAVSTHYDTTQHTDLSTSLSPARAMSEGAKCQALHSTTTAIMPVNALQIGTWTRYLSSTYCREWDLQCFCLPLERLFVWQVQDNGHFFRMTIAFDNVRQIRLVQSQENQQEGQLELDVDHVDFSMCQKQLQSQGYDEETWIRCGDFSESQQASIDPMHMLKTHNFDALKQNFSALMSLIPDLSAKCVTHNPVTAFDNLMQSDISISPSSTPEPRSCYFSTPSSVVSAGPSFPHFISSNSDSRKIQPSIHNLAILDEIQSYYLLQDQSLYL</sequence>
<comment type="subcellular location">
    <subcellularLocation>
        <location evidence="1 5 6">Nucleus</location>
    </subcellularLocation>
</comment>
<evidence type="ECO:0000313" key="9">
    <source>
        <dbReference type="Proteomes" id="UP000242146"/>
    </source>
</evidence>
<dbReference type="Pfam" id="PF00046">
    <property type="entry name" value="Homeodomain"/>
    <property type="match status" value="1"/>
</dbReference>
<dbReference type="InterPro" id="IPR057939">
    <property type="entry name" value="TRF2_HOY1_PH"/>
</dbReference>
<dbReference type="STRING" id="101127.A0A1X2G6H2"/>
<dbReference type="InterPro" id="IPR017970">
    <property type="entry name" value="Homeobox_CS"/>
</dbReference>
<organism evidence="8 9">
    <name type="scientific">Hesseltinella vesiculosa</name>
    <dbReference type="NCBI Taxonomy" id="101127"/>
    <lineage>
        <taxon>Eukaryota</taxon>
        <taxon>Fungi</taxon>
        <taxon>Fungi incertae sedis</taxon>
        <taxon>Mucoromycota</taxon>
        <taxon>Mucoromycotina</taxon>
        <taxon>Mucoromycetes</taxon>
        <taxon>Mucorales</taxon>
        <taxon>Cunninghamellaceae</taxon>
        <taxon>Hesseltinella</taxon>
    </lineage>
</organism>
<dbReference type="PANTHER" id="PTHR46123">
    <property type="entry name" value="MIX-TYPE HOMEOBOX GENE 1-RELATED"/>
    <property type="match status" value="1"/>
</dbReference>
<dbReference type="EMBL" id="MCGT01000038">
    <property type="protein sequence ID" value="ORX46304.1"/>
    <property type="molecule type" value="Genomic_DNA"/>
</dbReference>
<evidence type="ECO:0000256" key="4">
    <source>
        <dbReference type="ARBA" id="ARBA00023242"/>
    </source>
</evidence>
<keyword evidence="2 5" id="KW-0238">DNA-binding</keyword>
<protein>
    <submittedName>
        <fullName evidence="8">Homeobox-domain-containing protein</fullName>
    </submittedName>
</protein>
<name>A0A1X2G6H2_9FUNG</name>
<dbReference type="AlphaFoldDB" id="A0A1X2G6H2"/>
<evidence type="ECO:0000256" key="5">
    <source>
        <dbReference type="PROSITE-ProRule" id="PRU00108"/>
    </source>
</evidence>